<organism evidence="2 3">
    <name type="scientific">Spongiibacter nanhainus</name>
    <dbReference type="NCBI Taxonomy" id="2794344"/>
    <lineage>
        <taxon>Bacteria</taxon>
        <taxon>Pseudomonadati</taxon>
        <taxon>Pseudomonadota</taxon>
        <taxon>Gammaproteobacteria</taxon>
        <taxon>Cellvibrionales</taxon>
        <taxon>Spongiibacteraceae</taxon>
        <taxon>Spongiibacter</taxon>
    </lineage>
</organism>
<name>A0A7T4R316_9GAMM</name>
<dbReference type="InterPro" id="IPR036515">
    <property type="entry name" value="Transposase_17_sf"/>
</dbReference>
<dbReference type="SMART" id="SM01321">
    <property type="entry name" value="Y1_Tnp"/>
    <property type="match status" value="1"/>
</dbReference>
<dbReference type="InterPro" id="IPR002686">
    <property type="entry name" value="Transposase_17"/>
</dbReference>
<dbReference type="RefSeq" id="WP_198570908.1">
    <property type="nucleotide sequence ID" value="NZ_CP066167.1"/>
</dbReference>
<reference evidence="2 3" key="1">
    <citation type="submission" date="2020-12" db="EMBL/GenBank/DDBJ databases">
        <authorList>
            <person name="Shan Y."/>
        </authorList>
    </citation>
    <scope>NUCLEOTIDE SEQUENCE [LARGE SCALE GENOMIC DNA]</scope>
    <source>
        <strain evidence="3">csc3.9</strain>
    </source>
</reference>
<dbReference type="NCBIfam" id="NF047646">
    <property type="entry name" value="REP_Tyr_transpos"/>
    <property type="match status" value="1"/>
</dbReference>
<dbReference type="Gene3D" id="3.30.70.1290">
    <property type="entry name" value="Transposase IS200-like"/>
    <property type="match status" value="1"/>
</dbReference>
<evidence type="ECO:0000313" key="3">
    <source>
        <dbReference type="Proteomes" id="UP000596063"/>
    </source>
</evidence>
<dbReference type="PANTHER" id="PTHR36966:SF1">
    <property type="entry name" value="REP-ASSOCIATED TYROSINE TRANSPOSASE"/>
    <property type="match status" value="1"/>
</dbReference>
<keyword evidence="3" id="KW-1185">Reference proteome</keyword>
<feature type="domain" description="Transposase IS200-like" evidence="1">
    <location>
        <begin position="9"/>
        <end position="132"/>
    </location>
</feature>
<dbReference type="KEGG" id="snan:I6N98_06125"/>
<dbReference type="PANTHER" id="PTHR36966">
    <property type="entry name" value="REP-ASSOCIATED TYROSINE TRANSPOSASE"/>
    <property type="match status" value="1"/>
</dbReference>
<dbReference type="SUPFAM" id="SSF143422">
    <property type="entry name" value="Transposase IS200-like"/>
    <property type="match status" value="1"/>
</dbReference>
<proteinExistence type="predicted"/>
<dbReference type="AlphaFoldDB" id="A0A7T4R316"/>
<protein>
    <submittedName>
        <fullName evidence="2">Transposase</fullName>
    </submittedName>
</protein>
<dbReference type="GO" id="GO:0006313">
    <property type="term" value="P:DNA transposition"/>
    <property type="evidence" value="ECO:0007669"/>
    <property type="project" value="InterPro"/>
</dbReference>
<dbReference type="Proteomes" id="UP000596063">
    <property type="component" value="Chromosome"/>
</dbReference>
<evidence type="ECO:0000259" key="1">
    <source>
        <dbReference type="SMART" id="SM01321"/>
    </source>
</evidence>
<dbReference type="EMBL" id="CP066167">
    <property type="protein sequence ID" value="QQD19424.1"/>
    <property type="molecule type" value="Genomic_DNA"/>
</dbReference>
<gene>
    <name evidence="2" type="ORF">I6N98_06125</name>
</gene>
<dbReference type="GO" id="GO:0004803">
    <property type="term" value="F:transposase activity"/>
    <property type="evidence" value="ECO:0007669"/>
    <property type="project" value="InterPro"/>
</dbReference>
<sequence>MPNYRRSRVPGACYFFTVTLADRDQTLLIDHIDLLRASVRRVKSRRPFIINAWVTLPDHLHCIWTLPEGDDDFPNRWKAIKGSFSKQLPNIETRSTTQHRRRERGIWQRRYWEHQIRNDEDYWRHMDYVHWNPVKHGWVNRATEWPYSSFHRAVKEGIYPPNWGDDTTNT</sequence>
<accession>A0A7T4R316</accession>
<evidence type="ECO:0000313" key="2">
    <source>
        <dbReference type="EMBL" id="QQD19424.1"/>
    </source>
</evidence>
<dbReference type="GO" id="GO:0043565">
    <property type="term" value="F:sequence-specific DNA binding"/>
    <property type="evidence" value="ECO:0007669"/>
    <property type="project" value="TreeGrafter"/>
</dbReference>
<dbReference type="InterPro" id="IPR052715">
    <property type="entry name" value="RAYT_transposase"/>
</dbReference>